<gene>
    <name evidence="7" type="ORF">JOL79_22725</name>
</gene>
<evidence type="ECO:0000256" key="5">
    <source>
        <dbReference type="ARBA" id="ARBA00023295"/>
    </source>
</evidence>
<dbReference type="GO" id="GO:0015926">
    <property type="term" value="F:glucosidase activity"/>
    <property type="evidence" value="ECO:0007669"/>
    <property type="project" value="InterPro"/>
</dbReference>
<dbReference type="InterPro" id="IPR017853">
    <property type="entry name" value="GH"/>
</dbReference>
<comment type="similarity">
    <text evidence="2 6">Belongs to the glycosyl hydrolase 53 family.</text>
</comment>
<dbReference type="InterPro" id="IPR011683">
    <property type="entry name" value="Glyco_hydro_53"/>
</dbReference>
<evidence type="ECO:0000256" key="4">
    <source>
        <dbReference type="ARBA" id="ARBA00022801"/>
    </source>
</evidence>
<keyword evidence="4 6" id="KW-0378">Hydrolase</keyword>
<dbReference type="Proteomes" id="UP000674234">
    <property type="component" value="Unassembled WGS sequence"/>
</dbReference>
<dbReference type="EMBL" id="JAFCNB010000013">
    <property type="protein sequence ID" value="MBP2706627.1"/>
    <property type="molecule type" value="Genomic_DNA"/>
</dbReference>
<dbReference type="RefSeq" id="WP_210157904.1">
    <property type="nucleotide sequence ID" value="NZ_JAFCNB010000013.1"/>
</dbReference>
<name>A0A940WNH0_9ACTN</name>
<dbReference type="Gene3D" id="2.60.120.260">
    <property type="entry name" value="Galactose-binding domain-like"/>
    <property type="match status" value="1"/>
</dbReference>
<sequence length="508" mass="52962">MKKTLAVLLLCAAATLAGPPAGAAATVVNGGFESDPGTAAPTGWTTTGDASADFTEAGGHSGAYRLSHWSTRAYRVETGQRLTGLANGAYTLRVWVRAGAASQSWAALRGCGSPDKVTYAPVSSSGWLRIAVSTTVTGGACTVALGTNAAAGGWANFDDVTFTRGAAGLAVRGADTSSLAKSEAYGGRYRTSSGVAGDALAILSAGGVDYVRLKVWVNPADGFNTKARVLDMARRVKALGMGLLIDFHYSDTWADPGKQTKPAAWAGYSYDALKTAVYDHTYDVLAALRAQGTTADMVQVGNEINDGMLWEDGRSSNFAKLAGLLKAGYAAVKAVSPSTRVVLHLAEGGNNALFRWWFDSAAANGVQYDVIGVSYYPYWHGGFAAFQANLDDIAARYGKPVLVAETAYPFTTGNEDGQPNNIGSAEPVTGYPASPAGQAAMVRDVMSLVQAVPDGRGLGVVYWEPTWTAVSGNGWDPADPSSGDGWENQALFDFGDRALPALSEFGPR</sequence>
<dbReference type="AlphaFoldDB" id="A0A940WNH0"/>
<evidence type="ECO:0000256" key="1">
    <source>
        <dbReference type="ARBA" id="ARBA00001695"/>
    </source>
</evidence>
<proteinExistence type="inferred from homology"/>
<evidence type="ECO:0000313" key="7">
    <source>
        <dbReference type="EMBL" id="MBP2706627.1"/>
    </source>
</evidence>
<dbReference type="SUPFAM" id="SSF51445">
    <property type="entry name" value="(Trans)glycosidases"/>
    <property type="match status" value="1"/>
</dbReference>
<dbReference type="Pfam" id="PF07745">
    <property type="entry name" value="Glyco_hydro_53"/>
    <property type="match status" value="1"/>
</dbReference>
<reference evidence="7" key="1">
    <citation type="submission" date="2021-02" db="EMBL/GenBank/DDBJ databases">
        <title>Draft genome sequence of Microbispora sp. RL4-1S isolated from rice leaves in Thailand.</title>
        <authorList>
            <person name="Muangham S."/>
            <person name="Duangmal K."/>
        </authorList>
    </citation>
    <scope>NUCLEOTIDE SEQUENCE</scope>
    <source>
        <strain evidence="7">RL4-1S</strain>
    </source>
</reference>
<dbReference type="GO" id="GO:0031218">
    <property type="term" value="F:arabinogalactan endo-1,4-beta-galactosidase activity"/>
    <property type="evidence" value="ECO:0007669"/>
    <property type="project" value="UniProtKB-EC"/>
</dbReference>
<organism evidence="7 8">
    <name type="scientific">Microbispora oryzae</name>
    <dbReference type="NCBI Taxonomy" id="2806554"/>
    <lineage>
        <taxon>Bacteria</taxon>
        <taxon>Bacillati</taxon>
        <taxon>Actinomycetota</taxon>
        <taxon>Actinomycetes</taxon>
        <taxon>Streptosporangiales</taxon>
        <taxon>Streptosporangiaceae</taxon>
        <taxon>Microbispora</taxon>
    </lineage>
</organism>
<accession>A0A940WNH0</accession>
<dbReference type="PANTHER" id="PTHR34983">
    <property type="entry name" value="ARABINOGALACTAN ENDO-BETA-1,4-GALACTANASE A"/>
    <property type="match status" value="1"/>
</dbReference>
<dbReference type="Gene3D" id="3.20.20.80">
    <property type="entry name" value="Glycosidases"/>
    <property type="match status" value="1"/>
</dbReference>
<dbReference type="GO" id="GO:0045490">
    <property type="term" value="P:pectin catabolic process"/>
    <property type="evidence" value="ECO:0007669"/>
    <property type="project" value="TreeGrafter"/>
</dbReference>
<comment type="caution">
    <text evidence="7">The sequence shown here is derived from an EMBL/GenBank/DDBJ whole genome shotgun (WGS) entry which is preliminary data.</text>
</comment>
<evidence type="ECO:0000256" key="3">
    <source>
        <dbReference type="ARBA" id="ARBA00012556"/>
    </source>
</evidence>
<keyword evidence="5 6" id="KW-0326">Glycosidase</keyword>
<keyword evidence="6" id="KW-0732">Signal</keyword>
<evidence type="ECO:0000256" key="6">
    <source>
        <dbReference type="RuleBase" id="RU361192"/>
    </source>
</evidence>
<feature type="signal peptide" evidence="6">
    <location>
        <begin position="1"/>
        <end position="23"/>
    </location>
</feature>
<dbReference type="PANTHER" id="PTHR34983:SF1">
    <property type="entry name" value="ARABINOGALACTAN ENDO-BETA-1,4-GALACTANASE A"/>
    <property type="match status" value="1"/>
</dbReference>
<protein>
    <recommendedName>
        <fullName evidence="3 6">Arabinogalactan endo-beta-1,4-galactanase</fullName>
        <ecNumber evidence="3 6">3.2.1.89</ecNumber>
    </recommendedName>
</protein>
<dbReference type="EC" id="3.2.1.89" evidence="3 6"/>
<evidence type="ECO:0000256" key="2">
    <source>
        <dbReference type="ARBA" id="ARBA00010687"/>
    </source>
</evidence>
<feature type="chain" id="PRO_5038171897" description="Arabinogalactan endo-beta-1,4-galactanase" evidence="6">
    <location>
        <begin position="24"/>
        <end position="508"/>
    </location>
</feature>
<comment type="catalytic activity">
    <reaction evidence="1 6">
        <text>The enzyme specifically hydrolyzes (1-&gt;4)-beta-D-galactosidic linkages in type I arabinogalactans.</text>
        <dbReference type="EC" id="3.2.1.89"/>
    </reaction>
</comment>
<evidence type="ECO:0000313" key="8">
    <source>
        <dbReference type="Proteomes" id="UP000674234"/>
    </source>
</evidence>
<keyword evidence="8" id="KW-1185">Reference proteome</keyword>